<keyword evidence="21 22" id="KW-0675">Receptor</keyword>
<comment type="caution">
    <text evidence="12">Lacks conserved residue(s) required for the propagation of feature annotation.</text>
</comment>
<evidence type="ECO:0000256" key="4">
    <source>
        <dbReference type="ARBA" id="ARBA00022729"/>
    </source>
</evidence>
<evidence type="ECO:0000259" key="16">
    <source>
        <dbReference type="PROSITE" id="PS50055"/>
    </source>
</evidence>
<dbReference type="InterPro" id="IPR002049">
    <property type="entry name" value="LE_dom"/>
</dbReference>
<keyword evidence="8 14" id="KW-0472">Membrane</keyword>
<dbReference type="RefSeq" id="XP_013393758.1">
    <property type="nucleotide sequence ID" value="XM_013538304.1"/>
</dbReference>
<dbReference type="InterPro" id="IPR050713">
    <property type="entry name" value="RTP_Phos/Ushers"/>
</dbReference>
<dbReference type="PRINTS" id="PR00700">
    <property type="entry name" value="PRTYPHPHTASE"/>
</dbReference>
<dbReference type="Gene3D" id="3.90.190.10">
    <property type="entry name" value="Protein tyrosine phosphatase superfamily"/>
    <property type="match status" value="2"/>
</dbReference>
<proteinExistence type="predicted"/>
<comment type="subcellular location">
    <subcellularLocation>
        <location evidence="1">Membrane</location>
        <topology evidence="1">Single-pass type I membrane protein</topology>
    </subcellularLocation>
</comment>
<dbReference type="OrthoDB" id="10253954at2759"/>
<dbReference type="PROSITE" id="PS50070">
    <property type="entry name" value="KRINGLE_2"/>
    <property type="match status" value="1"/>
</dbReference>
<sequence>MAERQNVRALHIFGVFLVILCIQGSAFANCPSGRYGWRCRYECQCQDGVECDQTTGECVGGCQDDRWGPGCILDSNCYYDDHDGIHYTGKKTLPNCVRWDSGSPIIYSNYRNASYFPDKTLSDAANLCRNPSENPWNEGPWCYTESVSRYTSCSLRKCDCPAFRFGINCRSECHCSDEEEDCSLTGICSSGCADGWKGGDCQTACPDGSFGPNCLKDCHCANPTEACNKTTGKCSSGCKEGWTGEDCHQTGCEDDRYGENCQKACMCRNPAHCNKEAGPTEECQCIRGYYKPQGQLGCQPVTPPRITYFENEKANPGQSAKFTCIAFAKPAPQEEEIHLMTPRGKTVVSSESQLVTDTVRERSFVVDKVNPREVYRCNVSTEAGFSIQNTTAYSYELPTLNATPVVRVDNNKITLSWRKWNEKDDQGDGPIVEYTVETATHIKMDWRYEGDLNRCFQQCHYFMSKVQVFPNTRYFFRVIPRREGEGGRGNPSPVAEYKTPCDAPSEAPILGKLNSSYNNFDKTKITAIWKLPSPASYNCDNVEKQIVYISTSPMVNGEAVLLPGKQVSVHFFNRLVPYTKYYIRVQFENNAQLRSPVSNVEAIITPEHTPGKPRNVNVSPKDGISLIVRWDAPEPPGGEIIQYQVAWWLYGATDQQRKNVTINYPATRIRETVLKDLHPHTKYGIGVRAKTIKGYGPWTDTKPHMTDETLPGPPYAIRNSSRSNTLIVLAWQPPTYLGGTLRDYYVACIPHALTVSVQDEKGLIQRYLNVERRSQEARVAPQKNSAVVDNLSPGTKYRCSVNASTSKGFGPAISIDVWTYPKQPVAPSVPQIIKEETTDTTISVNLQPALDDVGLYRLVVERLPKKSNRRRRSITVEELNTKVSLPDYFEAMKHNMSHYLAAEFPARELRRPRRFVVGNGKKYGGYYNAPLEKGSEYSLWFGAGSSADGITVFTYSKAGEPMLAQVFVPPPKEAATGETTIGIAVAVIVIAILVAALVAAIFMRRRKRHQSKELLNSSTETEKSPQDVKGISIDMDSTQCTDSLLPNGEPPEYELASEPLYDNVTKDTTPIRQPIEVEKLYDYVMAKRDSTTMGFKQEYELLPSGFIAQHDVASKIENKHKNRYGNIIAYDHSRVVLEPYEGDPLSDYINANYIDGYKDSKAYIATQGPSKVTLADWWRMIWQENVSTVVMVTNLVEGGRAKCEQYWPRNDKTTYGEITVEVKQVEIIADYTIRTFELNKGNESKVVKQFHFTTWPDHGVPIFATSLLAFHRKVKAYHTPQLGPMVLHCSAGVGRSGTFIALDYLLDQAKVEGVVDIFNTVHLMRKQRVKMIQTLEQYIFLHDALLEALLSGNTGMFCTDMRHRYNNLLKVNPATGETEMDAQFDLLNKLTSSIPREPEKTSGRDAKNANKNRVPDMVPANHARPHLMTPLENKEGTDYINAAFIDGFRKRDALIITQMPLQHTAVDFWRMIHDHMIFSIVMLNEMDSSDESCVPYWPEQAEPQEYGPFKVEMVSSNMGIGMITRDFKLTHKRQSADKFRIIRQFQYTCWSKTDSVPQSMPSLLALLSAVEKWQQQTRDRTIVVHCMDGASQSGVFCAMYYIMDKIKTQQELDVYHTVNHLRINRKQLIKNKEQYRFCYDFALAYLDSFEPYANFK</sequence>
<dbReference type="STRING" id="7574.A0A1S3I674"/>
<dbReference type="InterPro" id="IPR003595">
    <property type="entry name" value="Tyr_Pase_cat"/>
</dbReference>
<dbReference type="PANTHER" id="PTHR46957:SF6">
    <property type="entry name" value="PROTEIN-TYROSINE-PHOSPHATASE"/>
    <property type="match status" value="1"/>
</dbReference>
<dbReference type="EC" id="3.1.3.48" evidence="2"/>
<dbReference type="SMART" id="SM00130">
    <property type="entry name" value="KR"/>
    <property type="match status" value="1"/>
</dbReference>
<dbReference type="PROSITE" id="PS50055">
    <property type="entry name" value="TYR_PHOSPHATASE_PTP"/>
    <property type="match status" value="2"/>
</dbReference>
<evidence type="ECO:0000256" key="3">
    <source>
        <dbReference type="ARBA" id="ARBA00022692"/>
    </source>
</evidence>
<evidence type="ECO:0000256" key="9">
    <source>
        <dbReference type="ARBA" id="ARBA00023157"/>
    </source>
</evidence>
<evidence type="ECO:0000256" key="1">
    <source>
        <dbReference type="ARBA" id="ARBA00004479"/>
    </source>
</evidence>
<evidence type="ECO:0000256" key="2">
    <source>
        <dbReference type="ARBA" id="ARBA00013064"/>
    </source>
</evidence>
<protein>
    <recommendedName>
        <fullName evidence="2">protein-tyrosine-phosphatase</fullName>
        <ecNumber evidence="2">3.1.3.48</ecNumber>
    </recommendedName>
</protein>
<dbReference type="CDD" id="cd00055">
    <property type="entry name" value="EGF_Lam"/>
    <property type="match status" value="1"/>
</dbReference>
<dbReference type="PANTHER" id="PTHR46957">
    <property type="entry name" value="CYTOKINE RECEPTOR"/>
    <property type="match status" value="1"/>
</dbReference>
<evidence type="ECO:0000313" key="22">
    <source>
        <dbReference type="RefSeq" id="XP_013393758.1"/>
    </source>
</evidence>
<dbReference type="FunFam" id="3.90.190.10:FF:000102">
    <property type="entry name" value="Receptor-type tyrosine-protein phosphatase"/>
    <property type="match status" value="1"/>
</dbReference>
<feature type="domain" description="Tyrosine specific protein phosphatases" evidence="17">
    <location>
        <begin position="1268"/>
        <end position="1339"/>
    </location>
</feature>
<dbReference type="Gene3D" id="2.60.40.10">
    <property type="entry name" value="Immunoglobulins"/>
    <property type="match status" value="4"/>
</dbReference>
<dbReference type="SMART" id="SM00194">
    <property type="entry name" value="PTPc"/>
    <property type="match status" value="2"/>
</dbReference>
<evidence type="ECO:0000259" key="18">
    <source>
        <dbReference type="PROSITE" id="PS50070"/>
    </source>
</evidence>
<evidence type="ECO:0000256" key="8">
    <source>
        <dbReference type="ARBA" id="ARBA00023136"/>
    </source>
</evidence>
<dbReference type="SMART" id="SM00060">
    <property type="entry name" value="FN3"/>
    <property type="match status" value="4"/>
</dbReference>
<feature type="domain" description="Tyrosine-protein phosphatase" evidence="16">
    <location>
        <begin position="1095"/>
        <end position="1348"/>
    </location>
</feature>
<keyword evidence="5" id="KW-0378">Hydrolase</keyword>
<dbReference type="PROSITE" id="PS50056">
    <property type="entry name" value="TYR_PHOSPHATASE_2"/>
    <property type="match status" value="2"/>
</dbReference>
<keyword evidence="10" id="KW-0325">Glycoprotein</keyword>
<comment type="catalytic activity">
    <reaction evidence="11">
        <text>O-phospho-L-tyrosyl-[protein] + H2O = L-tyrosyl-[protein] + phosphate</text>
        <dbReference type="Rhea" id="RHEA:10684"/>
        <dbReference type="Rhea" id="RHEA-COMP:10136"/>
        <dbReference type="Rhea" id="RHEA-COMP:20101"/>
        <dbReference type="ChEBI" id="CHEBI:15377"/>
        <dbReference type="ChEBI" id="CHEBI:43474"/>
        <dbReference type="ChEBI" id="CHEBI:46858"/>
        <dbReference type="ChEBI" id="CHEBI:61978"/>
        <dbReference type="EC" id="3.1.3.48"/>
    </reaction>
</comment>
<dbReference type="GO" id="GO:0016020">
    <property type="term" value="C:membrane"/>
    <property type="evidence" value="ECO:0007669"/>
    <property type="project" value="UniProtKB-SubCell"/>
</dbReference>
<dbReference type="PROSITE" id="PS50853">
    <property type="entry name" value="FN3"/>
    <property type="match status" value="4"/>
</dbReference>
<dbReference type="Proteomes" id="UP000085678">
    <property type="component" value="Unplaced"/>
</dbReference>
<evidence type="ECO:0000259" key="17">
    <source>
        <dbReference type="PROSITE" id="PS50056"/>
    </source>
</evidence>
<keyword evidence="3 14" id="KW-0812">Transmembrane</keyword>
<dbReference type="Pfam" id="PF23144">
    <property type="entry name" value="Fn3_PTPRU"/>
    <property type="match status" value="1"/>
</dbReference>
<feature type="signal peptide" evidence="15">
    <location>
        <begin position="1"/>
        <end position="28"/>
    </location>
</feature>
<keyword evidence="4 15" id="KW-0732">Signal</keyword>
<feature type="domain" description="Fibronectin type-III" evidence="19">
    <location>
        <begin position="612"/>
        <end position="709"/>
    </location>
</feature>
<evidence type="ECO:0000256" key="5">
    <source>
        <dbReference type="ARBA" id="ARBA00022801"/>
    </source>
</evidence>
<dbReference type="InterPro" id="IPR036116">
    <property type="entry name" value="FN3_sf"/>
</dbReference>
<feature type="domain" description="Kringle" evidence="18">
    <location>
        <begin position="96"/>
        <end position="158"/>
    </location>
</feature>
<gene>
    <name evidence="21 22 23" type="primary">LOC106161368</name>
</gene>
<dbReference type="InterPro" id="IPR013783">
    <property type="entry name" value="Ig-like_fold"/>
</dbReference>
<evidence type="ECO:0000313" key="21">
    <source>
        <dbReference type="RefSeq" id="XP_013393757.1"/>
    </source>
</evidence>
<dbReference type="CDD" id="cd00063">
    <property type="entry name" value="FN3"/>
    <property type="match status" value="3"/>
</dbReference>
<keyword evidence="7 14" id="KW-1133">Transmembrane helix</keyword>
<feature type="domain" description="Tyrosine specific protein phosphatases" evidence="17">
    <location>
        <begin position="1564"/>
        <end position="1636"/>
    </location>
</feature>
<dbReference type="Pfam" id="PF00041">
    <property type="entry name" value="fn3"/>
    <property type="match status" value="2"/>
</dbReference>
<organism evidence="20 21">
    <name type="scientific">Lingula anatina</name>
    <name type="common">Brachiopod</name>
    <name type="synonym">Lingula unguis</name>
    <dbReference type="NCBI Taxonomy" id="7574"/>
    <lineage>
        <taxon>Eukaryota</taxon>
        <taxon>Metazoa</taxon>
        <taxon>Spiralia</taxon>
        <taxon>Lophotrochozoa</taxon>
        <taxon>Brachiopoda</taxon>
        <taxon>Linguliformea</taxon>
        <taxon>Lingulata</taxon>
        <taxon>Lingulida</taxon>
        <taxon>Linguloidea</taxon>
        <taxon>Lingulidae</taxon>
        <taxon>Lingula</taxon>
    </lineage>
</organism>
<feature type="transmembrane region" description="Helical" evidence="14">
    <location>
        <begin position="981"/>
        <end position="1002"/>
    </location>
</feature>
<reference evidence="21 22" key="1">
    <citation type="submission" date="2025-04" db="UniProtKB">
        <authorList>
            <consortium name="RefSeq"/>
        </authorList>
    </citation>
    <scope>IDENTIFICATION</scope>
    <source>
        <tissue evidence="21 22">Gonads</tissue>
    </source>
</reference>
<dbReference type="SUPFAM" id="SSF57440">
    <property type="entry name" value="Kringle-like"/>
    <property type="match status" value="1"/>
</dbReference>
<dbReference type="Pfam" id="PF00102">
    <property type="entry name" value="Y_phosphatase"/>
    <property type="match status" value="2"/>
</dbReference>
<keyword evidence="12" id="KW-0420">Kringle</keyword>
<evidence type="ECO:0000256" key="6">
    <source>
        <dbReference type="ARBA" id="ARBA00022912"/>
    </source>
</evidence>
<feature type="region of interest" description="Disordered" evidence="13">
    <location>
        <begin position="1394"/>
        <end position="1423"/>
    </location>
</feature>
<feature type="domain" description="Fibronectin type-III" evidence="19">
    <location>
        <begin position="398"/>
        <end position="502"/>
    </location>
</feature>
<dbReference type="GeneID" id="106161368"/>
<name>A0A1S3I674_LINAN</name>
<dbReference type="InterPro" id="IPR013806">
    <property type="entry name" value="Kringle-like"/>
</dbReference>
<dbReference type="InterPro" id="IPR000387">
    <property type="entry name" value="Tyr_Pase_dom"/>
</dbReference>
<evidence type="ECO:0000256" key="15">
    <source>
        <dbReference type="SAM" id="SignalP"/>
    </source>
</evidence>
<dbReference type="RefSeq" id="XP_013393760.1">
    <property type="nucleotide sequence ID" value="XM_013538306.1"/>
</dbReference>
<evidence type="ECO:0000256" key="12">
    <source>
        <dbReference type="PROSITE-ProRule" id="PRU00121"/>
    </source>
</evidence>
<evidence type="ECO:0000256" key="11">
    <source>
        <dbReference type="ARBA" id="ARBA00051722"/>
    </source>
</evidence>
<keyword evidence="20" id="KW-1185">Reference proteome</keyword>
<dbReference type="FunFam" id="3.90.190.10:FF:000062">
    <property type="entry name" value="Receptor-type tyrosine-protein phosphatase kappa"/>
    <property type="match status" value="1"/>
</dbReference>
<keyword evidence="6" id="KW-0904">Protein phosphatase</keyword>
<dbReference type="SMART" id="SM00404">
    <property type="entry name" value="PTPc_motif"/>
    <property type="match status" value="2"/>
</dbReference>
<dbReference type="SUPFAM" id="SSF52799">
    <property type="entry name" value="(Phosphotyrosine protein) phosphatases II"/>
    <property type="match status" value="2"/>
</dbReference>
<feature type="compositionally biased region" description="Basic and acidic residues" evidence="13">
    <location>
        <begin position="1396"/>
        <end position="1408"/>
    </location>
</feature>
<dbReference type="InterPro" id="IPR016130">
    <property type="entry name" value="Tyr_Pase_AS"/>
</dbReference>
<keyword evidence="9" id="KW-1015">Disulfide bond</keyword>
<evidence type="ECO:0000259" key="19">
    <source>
        <dbReference type="PROSITE" id="PS50853"/>
    </source>
</evidence>
<dbReference type="KEGG" id="lak:106161368"/>
<dbReference type="InterPro" id="IPR000242">
    <property type="entry name" value="PTP_cat"/>
</dbReference>
<dbReference type="SUPFAM" id="SSF49265">
    <property type="entry name" value="Fibronectin type III"/>
    <property type="match status" value="3"/>
</dbReference>
<evidence type="ECO:0000256" key="14">
    <source>
        <dbReference type="SAM" id="Phobius"/>
    </source>
</evidence>
<dbReference type="InterPro" id="IPR029021">
    <property type="entry name" value="Prot-tyrosine_phosphatase-like"/>
</dbReference>
<feature type="chain" id="PRO_5014545812" description="protein-tyrosine-phosphatase" evidence="15">
    <location>
        <begin position="29"/>
        <end position="1656"/>
    </location>
</feature>
<dbReference type="InterPro" id="IPR000001">
    <property type="entry name" value="Kringle"/>
</dbReference>
<evidence type="ECO:0000256" key="13">
    <source>
        <dbReference type="SAM" id="MobiDB-lite"/>
    </source>
</evidence>
<feature type="domain" description="Tyrosine-protein phosphatase" evidence="16">
    <location>
        <begin position="1380"/>
        <end position="1645"/>
    </location>
</feature>
<dbReference type="PROSITE" id="PS00383">
    <property type="entry name" value="TYR_PHOSPHATASE_1"/>
    <property type="match status" value="1"/>
</dbReference>
<evidence type="ECO:0000256" key="10">
    <source>
        <dbReference type="ARBA" id="ARBA00023180"/>
    </source>
</evidence>
<feature type="domain" description="Fibronectin type-III" evidence="19">
    <location>
        <begin position="713"/>
        <end position="824"/>
    </location>
</feature>
<dbReference type="InterPro" id="IPR057598">
    <property type="entry name" value="Fn3_PTPRU"/>
</dbReference>
<dbReference type="RefSeq" id="XP_013393757.1">
    <property type="nucleotide sequence ID" value="XM_013538303.1"/>
</dbReference>
<evidence type="ECO:0000313" key="20">
    <source>
        <dbReference type="Proteomes" id="UP000085678"/>
    </source>
</evidence>
<feature type="domain" description="Fibronectin type-III" evidence="19">
    <location>
        <begin position="509"/>
        <end position="608"/>
    </location>
</feature>
<dbReference type="GO" id="GO:0004725">
    <property type="term" value="F:protein tyrosine phosphatase activity"/>
    <property type="evidence" value="ECO:0007669"/>
    <property type="project" value="UniProtKB-EC"/>
</dbReference>
<dbReference type="Gene3D" id="2.170.300.10">
    <property type="entry name" value="Tie2 ligand-binding domain superfamily"/>
    <property type="match status" value="1"/>
</dbReference>
<dbReference type="InterPro" id="IPR003961">
    <property type="entry name" value="FN3_dom"/>
</dbReference>
<evidence type="ECO:0000256" key="7">
    <source>
        <dbReference type="ARBA" id="ARBA00022989"/>
    </source>
</evidence>
<accession>A0A1S3I674</accession>
<evidence type="ECO:0000313" key="23">
    <source>
        <dbReference type="RefSeq" id="XP_013393760.1"/>
    </source>
</evidence>